<organism evidence="2">
    <name type="scientific">Arion vulgaris</name>
    <dbReference type="NCBI Taxonomy" id="1028688"/>
    <lineage>
        <taxon>Eukaryota</taxon>
        <taxon>Metazoa</taxon>
        <taxon>Spiralia</taxon>
        <taxon>Lophotrochozoa</taxon>
        <taxon>Mollusca</taxon>
        <taxon>Gastropoda</taxon>
        <taxon>Heterobranchia</taxon>
        <taxon>Euthyneura</taxon>
        <taxon>Panpulmonata</taxon>
        <taxon>Eupulmonata</taxon>
        <taxon>Stylommatophora</taxon>
        <taxon>Helicina</taxon>
        <taxon>Arionoidea</taxon>
        <taxon>Arionidae</taxon>
        <taxon>Arion</taxon>
    </lineage>
</organism>
<dbReference type="AlphaFoldDB" id="A0A0B6ZBW0"/>
<dbReference type="SUPFAM" id="SSF81301">
    <property type="entry name" value="Nucleotidyltransferase"/>
    <property type="match status" value="1"/>
</dbReference>
<sequence length="170" mass="19219">MVASVLELTPRTLNVFKILNARVPIIRFKNSAVNLNCDISAQAMDSIKMTELLYLYSVCDPRVKLLMAGIKQWAINCNLTSSGEQQKPTTIGLVAMLIFFLQTRSPPVIPTLKKMQSLARTTEMFYIDNIVYGLPSDPNSIPRSQNTESTENLLHGFFQFYSEFDFKTKA</sequence>
<dbReference type="Pfam" id="PF22600">
    <property type="entry name" value="MTPAP-like_central"/>
    <property type="match status" value="1"/>
</dbReference>
<dbReference type="PANTHER" id="PTHR12271">
    <property type="entry name" value="POLY A POLYMERASE CID PAP -RELATED"/>
    <property type="match status" value="1"/>
</dbReference>
<accession>A0A0B6ZBW0</accession>
<protein>
    <recommendedName>
        <fullName evidence="1">Poly(A) RNA polymerase mitochondrial-like central palm domain-containing protein</fullName>
    </recommendedName>
</protein>
<dbReference type="GO" id="GO:0031123">
    <property type="term" value="P:RNA 3'-end processing"/>
    <property type="evidence" value="ECO:0007669"/>
    <property type="project" value="TreeGrafter"/>
</dbReference>
<evidence type="ECO:0000313" key="2">
    <source>
        <dbReference type="EMBL" id="CEK65396.1"/>
    </source>
</evidence>
<dbReference type="SUPFAM" id="SSF81631">
    <property type="entry name" value="PAP/OAS1 substrate-binding domain"/>
    <property type="match status" value="1"/>
</dbReference>
<dbReference type="InterPro" id="IPR043519">
    <property type="entry name" value="NT_sf"/>
</dbReference>
<name>A0A0B6ZBW0_9EUPU</name>
<dbReference type="EMBL" id="HACG01018531">
    <property type="protein sequence ID" value="CEK65396.1"/>
    <property type="molecule type" value="Transcribed_RNA"/>
</dbReference>
<feature type="non-terminal residue" evidence="2">
    <location>
        <position position="170"/>
    </location>
</feature>
<evidence type="ECO:0000259" key="1">
    <source>
        <dbReference type="Pfam" id="PF22600"/>
    </source>
</evidence>
<dbReference type="PANTHER" id="PTHR12271:SF133">
    <property type="entry name" value="POLY(A) RNA POLYMERASE, MITOCHONDRIAL"/>
    <property type="match status" value="1"/>
</dbReference>
<proteinExistence type="predicted"/>
<dbReference type="InterPro" id="IPR054708">
    <property type="entry name" value="MTPAP-like_central"/>
</dbReference>
<dbReference type="Gene3D" id="1.10.1410.10">
    <property type="match status" value="1"/>
</dbReference>
<gene>
    <name evidence="2" type="primary">ORF54889</name>
</gene>
<feature type="domain" description="Poly(A) RNA polymerase mitochondrial-like central palm" evidence="1">
    <location>
        <begin position="3"/>
        <end position="57"/>
    </location>
</feature>
<reference evidence="2" key="1">
    <citation type="submission" date="2014-12" db="EMBL/GenBank/DDBJ databases">
        <title>Insight into the proteome of Arion vulgaris.</title>
        <authorList>
            <person name="Aradska J."/>
            <person name="Bulat T."/>
            <person name="Smidak R."/>
            <person name="Sarate P."/>
            <person name="Gangsoo J."/>
            <person name="Sialana F."/>
            <person name="Bilban M."/>
            <person name="Lubec G."/>
        </authorList>
    </citation>
    <scope>NUCLEOTIDE SEQUENCE</scope>
    <source>
        <tissue evidence="2">Skin</tissue>
    </source>
</reference>
<dbReference type="GO" id="GO:1990817">
    <property type="term" value="F:poly(A) RNA polymerase activity"/>
    <property type="evidence" value="ECO:0007669"/>
    <property type="project" value="TreeGrafter"/>
</dbReference>